<sequence length="174" mass="19812">MRKESRSVTEVARSCFTLWMRCRCGVRFGAIPLPAFTAPSPPDLPFPLQRPQLHTIPYRIRRSAHRSQIALQGIFNDWLHQSVLQQFSHQSLAGLARPVRASSHFGAPSCATTISDWLILGRQVGKFPRNMIGSCRWIRFLQVSEHRASGKKRAMDGRHPGLLMIKRQFYFAGT</sequence>
<dbReference type="EMBL" id="JBFXLQ010000049">
    <property type="protein sequence ID" value="KAL2863654.1"/>
    <property type="molecule type" value="Genomic_DNA"/>
</dbReference>
<reference evidence="1 2" key="1">
    <citation type="submission" date="2024-07" db="EMBL/GenBank/DDBJ databases">
        <title>Section-level genome sequencing and comparative genomics of Aspergillus sections Usti and Cavernicolus.</title>
        <authorList>
            <consortium name="Lawrence Berkeley National Laboratory"/>
            <person name="Nybo J.L."/>
            <person name="Vesth T.C."/>
            <person name="Theobald S."/>
            <person name="Frisvad J.C."/>
            <person name="Larsen T.O."/>
            <person name="Kjaerboelling I."/>
            <person name="Rothschild-Mancinelli K."/>
            <person name="Lyhne E.K."/>
            <person name="Kogle M.E."/>
            <person name="Barry K."/>
            <person name="Clum A."/>
            <person name="Na H."/>
            <person name="Ledsgaard L."/>
            <person name="Lin J."/>
            <person name="Lipzen A."/>
            <person name="Kuo A."/>
            <person name="Riley R."/>
            <person name="Mondo S."/>
            <person name="Labutti K."/>
            <person name="Haridas S."/>
            <person name="Pangalinan J."/>
            <person name="Salamov A.A."/>
            <person name="Simmons B.A."/>
            <person name="Magnuson J.K."/>
            <person name="Chen J."/>
            <person name="Drula E."/>
            <person name="Henrissat B."/>
            <person name="Wiebenga A."/>
            <person name="Lubbers R.J."/>
            <person name="Gomes A.C."/>
            <person name="Macurrencykelacurrency M.R."/>
            <person name="Stajich J."/>
            <person name="Grigoriev I.V."/>
            <person name="Mortensen U.H."/>
            <person name="De Vries R.P."/>
            <person name="Baker S.E."/>
            <person name="Andersen M.R."/>
        </authorList>
    </citation>
    <scope>NUCLEOTIDE SEQUENCE [LARGE SCALE GENOMIC DNA]</scope>
    <source>
        <strain evidence="1 2">CBS 449.75</strain>
    </source>
</reference>
<proteinExistence type="predicted"/>
<keyword evidence="2" id="KW-1185">Reference proteome</keyword>
<dbReference type="RefSeq" id="XP_070882633.1">
    <property type="nucleotide sequence ID" value="XM_071026079.1"/>
</dbReference>
<gene>
    <name evidence="1" type="ORF">BJX67DRAFT_240189</name>
</gene>
<evidence type="ECO:0000313" key="2">
    <source>
        <dbReference type="Proteomes" id="UP001610432"/>
    </source>
</evidence>
<name>A0ABR4LHQ6_9EURO</name>
<protein>
    <submittedName>
        <fullName evidence="1">Uncharacterized protein</fullName>
    </submittedName>
</protein>
<accession>A0ABR4LHQ6</accession>
<dbReference type="GeneID" id="98141151"/>
<organism evidence="1 2">
    <name type="scientific">Aspergillus lucknowensis</name>
    <dbReference type="NCBI Taxonomy" id="176173"/>
    <lineage>
        <taxon>Eukaryota</taxon>
        <taxon>Fungi</taxon>
        <taxon>Dikarya</taxon>
        <taxon>Ascomycota</taxon>
        <taxon>Pezizomycotina</taxon>
        <taxon>Eurotiomycetes</taxon>
        <taxon>Eurotiomycetidae</taxon>
        <taxon>Eurotiales</taxon>
        <taxon>Aspergillaceae</taxon>
        <taxon>Aspergillus</taxon>
        <taxon>Aspergillus subgen. Nidulantes</taxon>
    </lineage>
</organism>
<comment type="caution">
    <text evidence="1">The sequence shown here is derived from an EMBL/GenBank/DDBJ whole genome shotgun (WGS) entry which is preliminary data.</text>
</comment>
<evidence type="ECO:0000313" key="1">
    <source>
        <dbReference type="EMBL" id="KAL2863654.1"/>
    </source>
</evidence>
<dbReference type="Proteomes" id="UP001610432">
    <property type="component" value="Unassembled WGS sequence"/>
</dbReference>